<comment type="caution">
    <text evidence="2">The sequence shown here is derived from an EMBL/GenBank/DDBJ whole genome shotgun (WGS) entry which is preliminary data.</text>
</comment>
<gene>
    <name evidence="2" type="ORF">I8747_23845</name>
</gene>
<evidence type="ECO:0000313" key="2">
    <source>
        <dbReference type="EMBL" id="MBU4635847.1"/>
    </source>
</evidence>
<keyword evidence="2" id="KW-0489">Methyltransferase</keyword>
<dbReference type="CDD" id="cd02440">
    <property type="entry name" value="AdoMet_MTases"/>
    <property type="match status" value="1"/>
</dbReference>
<keyword evidence="2" id="KW-0808">Transferase</keyword>
<dbReference type="EMBL" id="JAEEFW010000008">
    <property type="protein sequence ID" value="MBU4635847.1"/>
    <property type="molecule type" value="Genomic_DNA"/>
</dbReference>
<dbReference type="AlphaFoldDB" id="A0AAJ0ZN66"/>
<dbReference type="GO" id="GO:0008757">
    <property type="term" value="F:S-adenosylmethionine-dependent methyltransferase activity"/>
    <property type="evidence" value="ECO:0007669"/>
    <property type="project" value="InterPro"/>
</dbReference>
<reference evidence="2" key="1">
    <citation type="submission" date="2020-12" db="EMBL/GenBank/DDBJ databases">
        <title>Generalized mutagenesis with transposon Tn5. A laboratory procedure for the identification of genes responsible for a bacterial phenotype and its regulation, illustrated with phenazine production in Pseudomonas chlororaphis.</title>
        <authorList>
            <person name="Muzio F."/>
            <person name="Sobrero P."/>
            <person name="Agaras B."/>
            <person name="Valverde C."/>
        </authorList>
    </citation>
    <scope>NUCLEOTIDE SEQUENCE</scope>
    <source>
        <strain evidence="2">SMMP3</strain>
    </source>
</reference>
<dbReference type="GO" id="GO:0032259">
    <property type="term" value="P:methylation"/>
    <property type="evidence" value="ECO:0007669"/>
    <property type="project" value="UniProtKB-KW"/>
</dbReference>
<evidence type="ECO:0000259" key="1">
    <source>
        <dbReference type="Pfam" id="PF08241"/>
    </source>
</evidence>
<dbReference type="Proteomes" id="UP000787568">
    <property type="component" value="Unassembled WGS sequence"/>
</dbReference>
<protein>
    <submittedName>
        <fullName evidence="2">Class I SAM-dependent methyltransferase</fullName>
    </submittedName>
</protein>
<organism evidence="2 3">
    <name type="scientific">Pseudomonas chlororaphis subsp. aurantiaca</name>
    <dbReference type="NCBI Taxonomy" id="86192"/>
    <lineage>
        <taxon>Bacteria</taxon>
        <taxon>Pseudomonadati</taxon>
        <taxon>Pseudomonadota</taxon>
        <taxon>Gammaproteobacteria</taxon>
        <taxon>Pseudomonadales</taxon>
        <taxon>Pseudomonadaceae</taxon>
        <taxon>Pseudomonas</taxon>
    </lineage>
</organism>
<dbReference type="InterPro" id="IPR013216">
    <property type="entry name" value="Methyltransf_11"/>
</dbReference>
<name>A0AAJ0ZN66_9PSED</name>
<evidence type="ECO:0000313" key="3">
    <source>
        <dbReference type="Proteomes" id="UP000787568"/>
    </source>
</evidence>
<sequence>MNSMNSAERFLQDFHQRRPGTTPPAFSGLSLPGRGSSYEMLAATLATAQPRARVLDLGCGDGFLLDLLAREYPEARLIGVDMSATELLAAHTRLANRSVLLNERAQCLSMATGSVDAVVSHLALMLMSDIEQVLEEIHRVLAKGGQLSAIVGRAFLLGEPGQHYVQAFRAAARRDQLCPLPLVDPRTQSQSGWRALLDQRFTSLQFEELDLEWTPTFEELWDSLGETYDLDRLTPANRALMKSELRTATQPLLRADGTLLTGWGLLLIQARAA</sequence>
<dbReference type="Pfam" id="PF08241">
    <property type="entry name" value="Methyltransf_11"/>
    <property type="match status" value="1"/>
</dbReference>
<dbReference type="PANTHER" id="PTHR43591">
    <property type="entry name" value="METHYLTRANSFERASE"/>
    <property type="match status" value="1"/>
</dbReference>
<accession>A0AAJ0ZN66</accession>
<feature type="domain" description="Methyltransferase type 11" evidence="1">
    <location>
        <begin position="55"/>
        <end position="147"/>
    </location>
</feature>
<proteinExistence type="predicted"/>